<reference evidence="1 2" key="1">
    <citation type="submission" date="2006-02" db="EMBL/GenBank/DDBJ databases">
        <authorList>
            <person name="Moran M.A."/>
            <person name="Kjelleberg S."/>
            <person name="Egan S."/>
            <person name="Saunders N."/>
            <person name="Thomas T."/>
            <person name="Ferriera S."/>
            <person name="Johnson J."/>
            <person name="Kravitz S."/>
            <person name="Halpern A."/>
            <person name="Remington K."/>
            <person name="Beeson K."/>
            <person name="Tran B."/>
            <person name="Rogers Y.-H."/>
            <person name="Friedman R."/>
            <person name="Venter J.C."/>
        </authorList>
    </citation>
    <scope>NUCLEOTIDE SEQUENCE [LARGE SCALE GENOMIC DNA]</scope>
    <source>
        <strain evidence="1 2">D2</strain>
    </source>
</reference>
<evidence type="ECO:0000313" key="2">
    <source>
        <dbReference type="Proteomes" id="UP000006201"/>
    </source>
</evidence>
<dbReference type="AlphaFoldDB" id="A4C4N6"/>
<gene>
    <name evidence="1" type="ORF">PTD2_03076</name>
</gene>
<dbReference type="HOGENOM" id="CLU_089634_0_0_6"/>
<sequence>METFSTHARSADLDPIEIKIVSDVLRIEPHVKPEMNFSTLLFLNQQMHPQFNISFIPASRLREWRELETQPDVCLYNKVKNPAREPFAYFSQLPMTAFPPQRLVTSPSFNLPLTVNLEQAINDYGLLIGVIEGRSYGKHIDDFLMTHKEQFLWLAGKDSASRLREMLRKHKVDAVIEYSATFIDENSKDKTNFSFHQLYEAQESVLGFIACAKSPIGKKAITAYNRLLTQPQNQQYIIDAHKNASFGNEAQFIAAALTGLYRAKPAIK</sequence>
<accession>A4C4N6</accession>
<dbReference type="Proteomes" id="UP000006201">
    <property type="component" value="Unassembled WGS sequence"/>
</dbReference>
<dbReference type="EMBL" id="AAOH01000001">
    <property type="protein sequence ID" value="EAR30518.1"/>
    <property type="molecule type" value="Genomic_DNA"/>
</dbReference>
<name>A4C4N6_9GAMM</name>
<organism evidence="1 2">
    <name type="scientific">Pseudoalteromonas tunicata D2</name>
    <dbReference type="NCBI Taxonomy" id="87626"/>
    <lineage>
        <taxon>Bacteria</taxon>
        <taxon>Pseudomonadati</taxon>
        <taxon>Pseudomonadota</taxon>
        <taxon>Gammaproteobacteria</taxon>
        <taxon>Alteromonadales</taxon>
        <taxon>Pseudoalteromonadaceae</taxon>
        <taxon>Pseudoalteromonas</taxon>
    </lineage>
</organism>
<dbReference type="SUPFAM" id="SSF53850">
    <property type="entry name" value="Periplasmic binding protein-like II"/>
    <property type="match status" value="1"/>
</dbReference>
<dbReference type="eggNOG" id="COG0834">
    <property type="taxonomic scope" value="Bacteria"/>
</dbReference>
<evidence type="ECO:0000313" key="1">
    <source>
        <dbReference type="EMBL" id="EAR30518.1"/>
    </source>
</evidence>
<comment type="caution">
    <text evidence="1">The sequence shown here is derived from an EMBL/GenBank/DDBJ whole genome shotgun (WGS) entry which is preliminary data.</text>
</comment>
<proteinExistence type="predicted"/>
<dbReference type="STRING" id="87626.PTD2_03076"/>
<protein>
    <submittedName>
        <fullName evidence="1">Uncharacterized protein</fullName>
    </submittedName>
</protein>
<keyword evidence="2" id="KW-1185">Reference proteome</keyword>